<evidence type="ECO:0000256" key="1">
    <source>
        <dbReference type="ARBA" id="ARBA00004196"/>
    </source>
</evidence>
<feature type="domain" description="CusB-like beta-barrel" evidence="6">
    <location>
        <begin position="155"/>
        <end position="226"/>
    </location>
</feature>
<evidence type="ECO:0000259" key="7">
    <source>
        <dbReference type="Pfam" id="PF25967"/>
    </source>
</evidence>
<dbReference type="STRING" id="1524460.IX84_30920"/>
<dbReference type="InterPro" id="IPR058792">
    <property type="entry name" value="Beta-barrel_RND_2"/>
</dbReference>
<dbReference type="GO" id="GO:1990281">
    <property type="term" value="C:efflux pump complex"/>
    <property type="evidence" value="ECO:0007669"/>
    <property type="project" value="TreeGrafter"/>
</dbReference>
<dbReference type="Pfam" id="PF25954">
    <property type="entry name" value="Beta-barrel_RND_2"/>
    <property type="match status" value="1"/>
</dbReference>
<dbReference type="PANTHER" id="PTHR30469:SF15">
    <property type="entry name" value="HLYD FAMILY OF SECRETION PROTEINS"/>
    <property type="match status" value="1"/>
</dbReference>
<name>A0A098RYH0_9BACT</name>
<feature type="domain" description="Multidrug resistance protein MdtA-like C-terminal permuted SH3" evidence="7">
    <location>
        <begin position="231"/>
        <end position="294"/>
    </location>
</feature>
<proteinExistence type="inferred from homology"/>
<dbReference type="InterPro" id="IPR058625">
    <property type="entry name" value="MdtA-like_BSH"/>
</dbReference>
<dbReference type="Gene3D" id="2.40.50.100">
    <property type="match status" value="2"/>
</dbReference>
<evidence type="ECO:0000256" key="3">
    <source>
        <dbReference type="ARBA" id="ARBA00022448"/>
    </source>
</evidence>
<protein>
    <submittedName>
        <fullName evidence="8">Uncharacterized protein</fullName>
    </submittedName>
</protein>
<keyword evidence="3" id="KW-0813">Transport</keyword>
<keyword evidence="9" id="KW-1185">Reference proteome</keyword>
<dbReference type="NCBIfam" id="TIGR01730">
    <property type="entry name" value="RND_mfp"/>
    <property type="match status" value="1"/>
</dbReference>
<evidence type="ECO:0000256" key="2">
    <source>
        <dbReference type="ARBA" id="ARBA00009477"/>
    </source>
</evidence>
<comment type="caution">
    <text evidence="8">The sequence shown here is derived from an EMBL/GenBank/DDBJ whole genome shotgun (WGS) entry which is preliminary data.</text>
</comment>
<dbReference type="InterPro" id="IPR006143">
    <property type="entry name" value="RND_pump_MFP"/>
</dbReference>
<keyword evidence="4" id="KW-0175">Coiled coil</keyword>
<evidence type="ECO:0000259" key="5">
    <source>
        <dbReference type="Pfam" id="PF25917"/>
    </source>
</evidence>
<evidence type="ECO:0000313" key="8">
    <source>
        <dbReference type="EMBL" id="KGE84876.1"/>
    </source>
</evidence>
<organism evidence="8 9">
    <name type="scientific">Phaeodactylibacter xiamenensis</name>
    <dbReference type="NCBI Taxonomy" id="1524460"/>
    <lineage>
        <taxon>Bacteria</taxon>
        <taxon>Pseudomonadati</taxon>
        <taxon>Bacteroidota</taxon>
        <taxon>Saprospiria</taxon>
        <taxon>Saprospirales</taxon>
        <taxon>Haliscomenobacteraceae</taxon>
        <taxon>Phaeodactylibacter</taxon>
    </lineage>
</organism>
<dbReference type="Pfam" id="PF25967">
    <property type="entry name" value="RND-MFP_C"/>
    <property type="match status" value="1"/>
</dbReference>
<dbReference type="GO" id="GO:0015562">
    <property type="term" value="F:efflux transmembrane transporter activity"/>
    <property type="evidence" value="ECO:0007669"/>
    <property type="project" value="TreeGrafter"/>
</dbReference>
<comment type="similarity">
    <text evidence="2">Belongs to the membrane fusion protein (MFP) (TC 8.A.1) family.</text>
</comment>
<dbReference type="SUPFAM" id="SSF111369">
    <property type="entry name" value="HlyD-like secretion proteins"/>
    <property type="match status" value="1"/>
</dbReference>
<dbReference type="PANTHER" id="PTHR30469">
    <property type="entry name" value="MULTIDRUG RESISTANCE PROTEIN MDTA"/>
    <property type="match status" value="1"/>
</dbReference>
<evidence type="ECO:0000256" key="4">
    <source>
        <dbReference type="SAM" id="Coils"/>
    </source>
</evidence>
<gene>
    <name evidence="8" type="ORF">IX84_30920</name>
</gene>
<dbReference type="InterPro" id="IPR058627">
    <property type="entry name" value="MdtA-like_C"/>
</dbReference>
<accession>A0A098RYH0</accession>
<dbReference type="Proteomes" id="UP000029736">
    <property type="component" value="Unassembled WGS sequence"/>
</dbReference>
<dbReference type="EMBL" id="JPOS01000101">
    <property type="protein sequence ID" value="KGE84876.1"/>
    <property type="molecule type" value="Genomic_DNA"/>
</dbReference>
<feature type="coiled-coil region" evidence="4">
    <location>
        <begin position="47"/>
        <end position="112"/>
    </location>
</feature>
<feature type="domain" description="Multidrug resistance protein MdtA-like barrel-sandwich hybrid" evidence="5">
    <location>
        <begin position="22"/>
        <end position="140"/>
    </location>
</feature>
<reference evidence="8 9" key="1">
    <citation type="journal article" date="2014" name="Int. J. Syst. Evol. Microbiol.">
        <title>Phaeodactylibacter xiamenensis gen. nov., sp. nov., a member of the family Saprospiraceae isolated from the marine alga Phaeodactylum tricornutum.</title>
        <authorList>
            <person name="Chen Z.Jr."/>
            <person name="Lei X."/>
            <person name="Lai Q."/>
            <person name="Li Y."/>
            <person name="Zhang B."/>
            <person name="Zhang J."/>
            <person name="Zhang H."/>
            <person name="Yang L."/>
            <person name="Zheng W."/>
            <person name="Tian Y."/>
            <person name="Yu Z."/>
            <person name="Xu H.Jr."/>
            <person name="Zheng T."/>
        </authorList>
    </citation>
    <scope>NUCLEOTIDE SEQUENCE [LARGE SCALE GENOMIC DNA]</scope>
    <source>
        <strain evidence="8 9">KD52</strain>
    </source>
</reference>
<dbReference type="Gene3D" id="2.40.420.20">
    <property type="match status" value="1"/>
</dbReference>
<sequence>MERTNFEHFVEIQASVAADDYINVTSEVAGRILNLTVEEGDNVRKGQLIAELDLEQLDKQMAELEKSLELATTVFERQKRLWDQNIGSEIQYLEAKNSKERLEKSMETLEFQMTKSKVYAPVSGVVEEVYLKSGELASPGMPIVQLLNPNRLKAVADVPESYLRAVKRGEQVKVAFPALDEEQMATITMIGRTIDPSNRTFDVEARISASSSLIKPNLLATMFIKDKEAEDVVTIPLEMVQQEVGGKDYVYILEDGKSGALARKVYVKTGDAYDGQIVIKSGLEGGEVLIMDGARGLANNEPVEVKQEG</sequence>
<evidence type="ECO:0000313" key="9">
    <source>
        <dbReference type="Proteomes" id="UP000029736"/>
    </source>
</evidence>
<evidence type="ECO:0000259" key="6">
    <source>
        <dbReference type="Pfam" id="PF25954"/>
    </source>
</evidence>
<dbReference type="Gene3D" id="2.40.30.170">
    <property type="match status" value="1"/>
</dbReference>
<dbReference type="Pfam" id="PF25917">
    <property type="entry name" value="BSH_RND"/>
    <property type="match status" value="1"/>
</dbReference>
<comment type="subcellular location">
    <subcellularLocation>
        <location evidence="1">Cell envelope</location>
    </subcellularLocation>
</comment>
<dbReference type="AlphaFoldDB" id="A0A098RYH0"/>